<dbReference type="AlphaFoldDB" id="A0A4P2VHA2"/>
<evidence type="ECO:0000256" key="1">
    <source>
        <dbReference type="SAM" id="SignalP"/>
    </source>
</evidence>
<sequence length="394" mass="44997">MFKMKSHFIAVIVALIFSLNSDALGQGKKNEKSEAGNLYTSMDDMRKNLENIFPFLFSEQDFKDPKNTKFILNNLVAIAEGAKNAESHARMKENIAAKINISILVENLKRAEFSFKNNRKSSARYVLKSAIQSCIACHTAPSGSQNYLFNNNEKMFSHLTENEKIDYLYTTRQFGVAEKILIQRIDDFEKNKIPWIDMQKTLNYLAIYLVRVNPSADRGYEVFTKLANSKKVPIEGREEILEWAKSFKQWNDESKNKLSLKSTDIFAKIDQDIGMDSKENTLAFDPAFTINRMRYYSLIYSQLESKKETTKEVQAKSLYYLGVINNALEPFATLNIGDAYLKACVIVFPKSDIAKRCYFAFEESTKLQNSGSGGVFLLPEDLKELKNYKSLAGL</sequence>
<dbReference type="Proteomes" id="UP000291236">
    <property type="component" value="Chromosome"/>
</dbReference>
<name>A0A4P2VHA2_FLUSA</name>
<reference evidence="2 3" key="1">
    <citation type="submission" date="2018-12" db="EMBL/GenBank/DDBJ databases">
        <title>Rubrispira sanarue gen. nov., sp., nov., a member of the order Silvanigrellales, isolated from a brackish lake in Hamamatsu Japan.</title>
        <authorList>
            <person name="Maejima Y."/>
            <person name="Iino T."/>
            <person name="Muraguchi Y."/>
            <person name="Fukuda K."/>
            <person name="Nojiri H."/>
            <person name="Ohkuma M."/>
            <person name="Moriuchi R."/>
            <person name="Dohra H."/>
            <person name="Kimbara K."/>
            <person name="Shintani M."/>
        </authorList>
    </citation>
    <scope>NUCLEOTIDE SEQUENCE [LARGE SCALE GENOMIC DNA]</scope>
    <source>
        <strain evidence="2 3">RF1110005</strain>
    </source>
</reference>
<evidence type="ECO:0000313" key="3">
    <source>
        <dbReference type="Proteomes" id="UP000291236"/>
    </source>
</evidence>
<feature type="signal peptide" evidence="1">
    <location>
        <begin position="1"/>
        <end position="25"/>
    </location>
</feature>
<dbReference type="OrthoDB" id="5291826at2"/>
<dbReference type="EMBL" id="AP019368">
    <property type="protein sequence ID" value="BBH52061.1"/>
    <property type="molecule type" value="Genomic_DNA"/>
</dbReference>
<evidence type="ECO:0008006" key="4">
    <source>
        <dbReference type="Google" id="ProtNLM"/>
    </source>
</evidence>
<organism evidence="2 3">
    <name type="scientific">Fluviispira sanaruensis</name>
    <dbReference type="NCBI Taxonomy" id="2493639"/>
    <lineage>
        <taxon>Bacteria</taxon>
        <taxon>Pseudomonadati</taxon>
        <taxon>Bdellovibrionota</taxon>
        <taxon>Oligoflexia</taxon>
        <taxon>Silvanigrellales</taxon>
        <taxon>Silvanigrellaceae</taxon>
        <taxon>Fluviispira</taxon>
    </lineage>
</organism>
<dbReference type="RefSeq" id="WP_130606175.1">
    <property type="nucleotide sequence ID" value="NZ_AP019368.1"/>
</dbReference>
<keyword evidence="1" id="KW-0732">Signal</keyword>
<protein>
    <recommendedName>
        <fullName evidence="4">Cytochrome c domain-containing protein</fullName>
    </recommendedName>
</protein>
<dbReference type="KEGG" id="sbf:JCM31447_04980"/>
<evidence type="ECO:0000313" key="2">
    <source>
        <dbReference type="EMBL" id="BBH52061.1"/>
    </source>
</evidence>
<keyword evidence="3" id="KW-1185">Reference proteome</keyword>
<accession>A0A4P2VHA2</accession>
<proteinExistence type="predicted"/>
<gene>
    <name evidence="2" type="ORF">JCM31447_04980</name>
</gene>
<feature type="chain" id="PRO_5020179815" description="Cytochrome c domain-containing protein" evidence="1">
    <location>
        <begin position="26"/>
        <end position="394"/>
    </location>
</feature>